<accession>A0A482XNR3</accession>
<gene>
    <name evidence="2" type="ORF">LSTR_LSTR004879</name>
</gene>
<reference evidence="2 3" key="1">
    <citation type="journal article" date="2017" name="Gigascience">
        <title>Genome sequence of the small brown planthopper, Laodelphax striatellus.</title>
        <authorList>
            <person name="Zhu J."/>
            <person name="Jiang F."/>
            <person name="Wang X."/>
            <person name="Yang P."/>
            <person name="Bao Y."/>
            <person name="Zhao W."/>
            <person name="Wang W."/>
            <person name="Lu H."/>
            <person name="Wang Q."/>
            <person name="Cui N."/>
            <person name="Li J."/>
            <person name="Chen X."/>
            <person name="Luo L."/>
            <person name="Yu J."/>
            <person name="Kang L."/>
            <person name="Cui F."/>
        </authorList>
    </citation>
    <scope>NUCLEOTIDE SEQUENCE [LARGE SCALE GENOMIC DNA]</scope>
    <source>
        <strain evidence="2">Lst14</strain>
    </source>
</reference>
<sequence>MARNKDEKSFTPMKRKEENKKEQIVNKREDPQILGNPYFASDTFSKNPPVSQEGRSHLIRGEKLIKSARGKLLSEKIRY</sequence>
<organism evidence="2 3">
    <name type="scientific">Laodelphax striatellus</name>
    <name type="common">Small brown planthopper</name>
    <name type="synonym">Delphax striatella</name>
    <dbReference type="NCBI Taxonomy" id="195883"/>
    <lineage>
        <taxon>Eukaryota</taxon>
        <taxon>Metazoa</taxon>
        <taxon>Ecdysozoa</taxon>
        <taxon>Arthropoda</taxon>
        <taxon>Hexapoda</taxon>
        <taxon>Insecta</taxon>
        <taxon>Pterygota</taxon>
        <taxon>Neoptera</taxon>
        <taxon>Paraneoptera</taxon>
        <taxon>Hemiptera</taxon>
        <taxon>Auchenorrhyncha</taxon>
        <taxon>Fulgoroidea</taxon>
        <taxon>Delphacidae</taxon>
        <taxon>Criomorphinae</taxon>
        <taxon>Laodelphax</taxon>
    </lineage>
</organism>
<evidence type="ECO:0000313" key="2">
    <source>
        <dbReference type="EMBL" id="RZF47170.1"/>
    </source>
</evidence>
<proteinExistence type="predicted"/>
<evidence type="ECO:0000256" key="1">
    <source>
        <dbReference type="SAM" id="MobiDB-lite"/>
    </source>
</evidence>
<name>A0A482XNR3_LAOST</name>
<comment type="caution">
    <text evidence="2">The sequence shown here is derived from an EMBL/GenBank/DDBJ whole genome shotgun (WGS) entry which is preliminary data.</text>
</comment>
<dbReference type="AlphaFoldDB" id="A0A482XNR3"/>
<feature type="region of interest" description="Disordered" evidence="1">
    <location>
        <begin position="1"/>
        <end position="55"/>
    </location>
</feature>
<feature type="compositionally biased region" description="Basic and acidic residues" evidence="1">
    <location>
        <begin position="1"/>
        <end position="31"/>
    </location>
</feature>
<keyword evidence="3" id="KW-1185">Reference proteome</keyword>
<protein>
    <submittedName>
        <fullName evidence="2">Uncharacterized protein</fullName>
    </submittedName>
</protein>
<dbReference type="Proteomes" id="UP000291343">
    <property type="component" value="Unassembled WGS sequence"/>
</dbReference>
<dbReference type="InParanoid" id="A0A482XNR3"/>
<evidence type="ECO:0000313" key="3">
    <source>
        <dbReference type="Proteomes" id="UP000291343"/>
    </source>
</evidence>
<dbReference type="EMBL" id="QKKF02004629">
    <property type="protein sequence ID" value="RZF47170.1"/>
    <property type="molecule type" value="Genomic_DNA"/>
</dbReference>